<dbReference type="GO" id="GO:0005506">
    <property type="term" value="F:iron ion binding"/>
    <property type="evidence" value="ECO:0007669"/>
    <property type="project" value="InterPro"/>
</dbReference>
<dbReference type="Proteomes" id="UP000747542">
    <property type="component" value="Unassembled WGS sequence"/>
</dbReference>
<dbReference type="SUPFAM" id="SSF48264">
    <property type="entry name" value="Cytochrome P450"/>
    <property type="match status" value="1"/>
</dbReference>
<dbReference type="Gene3D" id="1.10.630.10">
    <property type="entry name" value="Cytochrome P450"/>
    <property type="match status" value="2"/>
</dbReference>
<dbReference type="InterPro" id="IPR050479">
    <property type="entry name" value="CYP11_CYP27_families"/>
</dbReference>
<evidence type="ECO:0000256" key="9">
    <source>
        <dbReference type="SAM" id="MobiDB-lite"/>
    </source>
</evidence>
<evidence type="ECO:0000313" key="10">
    <source>
        <dbReference type="EMBL" id="KAG7162765.1"/>
    </source>
</evidence>
<dbReference type="InterPro" id="IPR036396">
    <property type="entry name" value="Cyt_P450_sf"/>
</dbReference>
<evidence type="ECO:0000256" key="4">
    <source>
        <dbReference type="ARBA" id="ARBA00022723"/>
    </source>
</evidence>
<keyword evidence="6 8" id="KW-0408">Iron</keyword>
<feature type="compositionally biased region" description="Low complexity" evidence="9">
    <location>
        <begin position="167"/>
        <end position="177"/>
    </location>
</feature>
<dbReference type="GO" id="GO:0020037">
    <property type="term" value="F:heme binding"/>
    <property type="evidence" value="ECO:0007669"/>
    <property type="project" value="InterPro"/>
</dbReference>
<evidence type="ECO:0000256" key="1">
    <source>
        <dbReference type="ARBA" id="ARBA00001971"/>
    </source>
</evidence>
<dbReference type="PANTHER" id="PTHR24279">
    <property type="entry name" value="CYTOCHROME P450"/>
    <property type="match status" value="1"/>
</dbReference>
<keyword evidence="11" id="KW-1185">Reference proteome</keyword>
<organism evidence="10 11">
    <name type="scientific">Homarus americanus</name>
    <name type="common">American lobster</name>
    <dbReference type="NCBI Taxonomy" id="6706"/>
    <lineage>
        <taxon>Eukaryota</taxon>
        <taxon>Metazoa</taxon>
        <taxon>Ecdysozoa</taxon>
        <taxon>Arthropoda</taxon>
        <taxon>Crustacea</taxon>
        <taxon>Multicrustacea</taxon>
        <taxon>Malacostraca</taxon>
        <taxon>Eumalacostraca</taxon>
        <taxon>Eucarida</taxon>
        <taxon>Decapoda</taxon>
        <taxon>Pleocyemata</taxon>
        <taxon>Astacidea</taxon>
        <taxon>Nephropoidea</taxon>
        <taxon>Nephropidae</taxon>
        <taxon>Homarus</taxon>
    </lineage>
</organism>
<comment type="caution">
    <text evidence="10">The sequence shown here is derived from an EMBL/GenBank/DDBJ whole genome shotgun (WGS) entry which is preliminary data.</text>
</comment>
<proteinExistence type="inferred from homology"/>
<gene>
    <name evidence="10" type="ORF">Hamer_G018291</name>
</gene>
<keyword evidence="7 8" id="KW-0503">Monooxygenase</keyword>
<reference evidence="10" key="1">
    <citation type="journal article" date="2021" name="Sci. Adv.">
        <title>The American lobster genome reveals insights on longevity, neural, and immune adaptations.</title>
        <authorList>
            <person name="Polinski J.M."/>
            <person name="Zimin A.V."/>
            <person name="Clark K.F."/>
            <person name="Kohn A.B."/>
            <person name="Sadowski N."/>
            <person name="Timp W."/>
            <person name="Ptitsyn A."/>
            <person name="Khanna P."/>
            <person name="Romanova D.Y."/>
            <person name="Williams P."/>
            <person name="Greenwood S.J."/>
            <person name="Moroz L.L."/>
            <person name="Walt D.R."/>
            <person name="Bodnar A.G."/>
        </authorList>
    </citation>
    <scope>NUCLEOTIDE SEQUENCE</scope>
    <source>
        <strain evidence="10">GMGI-L3</strain>
    </source>
</reference>
<evidence type="ECO:0000256" key="5">
    <source>
        <dbReference type="ARBA" id="ARBA00023002"/>
    </source>
</evidence>
<keyword evidence="5 8" id="KW-0560">Oxidoreductase</keyword>
<dbReference type="PROSITE" id="PS00086">
    <property type="entry name" value="CYTOCHROME_P450"/>
    <property type="match status" value="1"/>
</dbReference>
<evidence type="ECO:0000256" key="7">
    <source>
        <dbReference type="ARBA" id="ARBA00023033"/>
    </source>
</evidence>
<dbReference type="GO" id="GO:0004497">
    <property type="term" value="F:monooxygenase activity"/>
    <property type="evidence" value="ECO:0007669"/>
    <property type="project" value="UniProtKB-KW"/>
</dbReference>
<comment type="cofactor">
    <cofactor evidence="1">
        <name>heme</name>
        <dbReference type="ChEBI" id="CHEBI:30413"/>
    </cofactor>
</comment>
<dbReference type="GO" id="GO:0016705">
    <property type="term" value="F:oxidoreductase activity, acting on paired donors, with incorporation or reduction of molecular oxygen"/>
    <property type="evidence" value="ECO:0007669"/>
    <property type="project" value="InterPro"/>
</dbReference>
<evidence type="ECO:0000313" key="11">
    <source>
        <dbReference type="Proteomes" id="UP000747542"/>
    </source>
</evidence>
<feature type="region of interest" description="Disordered" evidence="9">
    <location>
        <begin position="167"/>
        <end position="240"/>
    </location>
</feature>
<keyword evidence="3 8" id="KW-0349">Heme</keyword>
<comment type="similarity">
    <text evidence="2 8">Belongs to the cytochrome P450 family.</text>
</comment>
<dbReference type="EMBL" id="JAHLQT010027102">
    <property type="protein sequence ID" value="KAG7162765.1"/>
    <property type="molecule type" value="Genomic_DNA"/>
</dbReference>
<evidence type="ECO:0000256" key="8">
    <source>
        <dbReference type="RuleBase" id="RU000461"/>
    </source>
</evidence>
<name>A0A8J5JRB1_HOMAM</name>
<evidence type="ECO:0000256" key="2">
    <source>
        <dbReference type="ARBA" id="ARBA00010617"/>
    </source>
</evidence>
<evidence type="ECO:0000256" key="6">
    <source>
        <dbReference type="ARBA" id="ARBA00023004"/>
    </source>
</evidence>
<keyword evidence="4 8" id="KW-0479">Metal-binding</keyword>
<dbReference type="Pfam" id="PF00067">
    <property type="entry name" value="p450"/>
    <property type="match status" value="1"/>
</dbReference>
<evidence type="ECO:0000256" key="3">
    <source>
        <dbReference type="ARBA" id="ARBA00022617"/>
    </source>
</evidence>
<dbReference type="InterPro" id="IPR001128">
    <property type="entry name" value="Cyt_P450"/>
</dbReference>
<dbReference type="AlphaFoldDB" id="A0A8J5JRB1"/>
<dbReference type="PANTHER" id="PTHR24279:SF120">
    <property type="entry name" value="CYTOCHROME P450"/>
    <property type="match status" value="1"/>
</dbReference>
<accession>A0A8J5JRB1</accession>
<sequence length="411" mass="45632">MAAVGVVSLGTRLGCLHPDAHDHQGHHDLSSTRASRVITANQNILELLGESMFLPPFYKYFPSRMYRRLSHAQDTIAGIVQEELMLRQEERAQDPEAFSFHHPFLDSLFSNSQLPTMDVFLLLVEIFQGGIDATFVTSPPVVACHDPQVFPQPDVFWPERWLSTYSRTTSSTHTTPTQDPPPAHHNTPTQNPPPSHHNTSTQDPPPVHHNTPTQDPPPAHHNTPTQDPPPAQESQEDASGKRIHPYTIVAFGHGARMCPGRRLAELEIKFECVTYLNTFPPSDSVSSNTYAGGCPQSFQGCPQSFQGCPQSFQGCPHSFQGCPHSFQGCPQFFQGCPQSFQGCPQSFQGCPQSFQGCPQSFQGCPQSFQQYTLHTLRPPSVVLRSRTCLEHRDQSILPVSSVCCLTLDRKL</sequence>
<protein>
    <submittedName>
        <fullName evidence="10">Putative Cytochrome P450-containing protein</fullName>
    </submittedName>
</protein>
<dbReference type="InterPro" id="IPR017972">
    <property type="entry name" value="Cyt_P450_CS"/>
</dbReference>